<reference evidence="2" key="1">
    <citation type="submission" date="2022-11" db="UniProtKB">
        <authorList>
            <consortium name="WormBaseParasite"/>
        </authorList>
    </citation>
    <scope>IDENTIFICATION</scope>
</reference>
<dbReference type="Proteomes" id="UP000887576">
    <property type="component" value="Unplaced"/>
</dbReference>
<proteinExistence type="predicted"/>
<dbReference type="WBParaSite" id="JU765_v2.g17957.t1">
    <property type="protein sequence ID" value="JU765_v2.g17957.t1"/>
    <property type="gene ID" value="JU765_v2.g17957"/>
</dbReference>
<evidence type="ECO:0000313" key="1">
    <source>
        <dbReference type="Proteomes" id="UP000887576"/>
    </source>
</evidence>
<evidence type="ECO:0000313" key="2">
    <source>
        <dbReference type="WBParaSite" id="JU765_v2.g17957.t1"/>
    </source>
</evidence>
<sequence>MGRNKRSQQASDFPKQKRKPGKKIQKTNVTNTTFKAKPLTLLQQLGDKDPSELVTNSGQTLQDVLLKLNHPGEAIIIQGLEKLLILFIKRPEVIYANTAKIIAGVVRLIAFDNFTSPNFVTKLGKVLFKICTLPENIFMPYSNVFCSQIVFGLTSKKSSIQVLALKCVNQLFVSQKKSVSKNREVFKAFLRFLACDCVVGNQTLKVFTVAFNALLQFVLLFTLNNVEESKERCLTYKIHGDTYDVIDERPEITDPFEFKVCGLGNESDSPVSSVQGICTLFDAVFAFLTRIISTENLKQIDESTLIGIMNHLSKIVQNHLEKNVIKPGIYGKMLLNLANQCKLLDVLHVNQNMDMARWINKLSKL</sequence>
<accession>A0AC34QN13</accession>
<protein>
    <submittedName>
        <fullName evidence="2">Pre-rRNA-processing protein Ipi1 N-terminal domain-containing protein</fullName>
    </submittedName>
</protein>
<organism evidence="1 2">
    <name type="scientific">Panagrolaimus sp. JU765</name>
    <dbReference type="NCBI Taxonomy" id="591449"/>
    <lineage>
        <taxon>Eukaryota</taxon>
        <taxon>Metazoa</taxon>
        <taxon>Ecdysozoa</taxon>
        <taxon>Nematoda</taxon>
        <taxon>Chromadorea</taxon>
        <taxon>Rhabditida</taxon>
        <taxon>Tylenchina</taxon>
        <taxon>Panagrolaimomorpha</taxon>
        <taxon>Panagrolaimoidea</taxon>
        <taxon>Panagrolaimidae</taxon>
        <taxon>Panagrolaimus</taxon>
    </lineage>
</organism>
<name>A0AC34QN13_9BILA</name>